<dbReference type="GO" id="GO:0003743">
    <property type="term" value="F:translation initiation factor activity"/>
    <property type="evidence" value="ECO:0007669"/>
    <property type="project" value="UniProtKB-KW"/>
</dbReference>
<sequence length="627" mass="70533">MRDLKGSTNEFAISRSGGIEDKYFARKGKNVISVYKTKTFSIIDKKDIKVENVMDLCWSPTDCIFALYVPELNGRNQPARVYLFQISGKEELRQKNLFSVSDCKMYWQSNREYLAVKVDRYTKTKKSTYNGFKIFRIKERDIPIEVFKLDNKNDKVTAFCWESKEEIIPGSASQFMGNGIRGSGSGVTANGVNGFVPGVTANGVEMSVLGVMVNGVVANGTGGSAAQVMNDGVSRSISEVVFNGVSGSVARIEADAVIANDVGGSAAHGMTNGASGSVSKVGVNGVSRLVSKVQTDGVIANGVGGSFDLGMTNGVSRVREYRAIAAGLRITVYKRRERICRLEALRNCQEVINTIRFWERMQIEDVEKGTCTLLMMREMEAKIREKAIAVVEDSSLVREINGLCAGLTARIKEREYFIDELDTLVDRFVPEKMAVFLKKTQDKDRNKLTRLQILGREFELRLREEILVICEKRMNLVDELRSIRGIIVVEKAAEFVTDTLRKDSAQVAQLRKVESQMESRAFEKELFIQKLVGNCRMCILFSKSLNNDVVKYMWRVTVNNKFYSLGAMFILYRRWYMGEDYMIALEINMMASKLNSVVIEKDQFLEELDSIGVRPVPAKTTKFMREI</sequence>
<dbReference type="AlphaFoldDB" id="A0A6L2N7X0"/>
<evidence type="ECO:0000313" key="6">
    <source>
        <dbReference type="EMBL" id="GEU82293.1"/>
    </source>
</evidence>
<dbReference type="EMBL" id="BKCJ010008452">
    <property type="protein sequence ID" value="GEU82293.1"/>
    <property type="molecule type" value="Genomic_DNA"/>
</dbReference>
<protein>
    <submittedName>
        <fullName evidence="6">Eukaryotic translation initiation factor 3 subunit B-like</fullName>
    </submittedName>
</protein>
<evidence type="ECO:0000259" key="5">
    <source>
        <dbReference type="Pfam" id="PF08662"/>
    </source>
</evidence>
<dbReference type="InterPro" id="IPR013979">
    <property type="entry name" value="TIF_beta_prop-like"/>
</dbReference>
<dbReference type="Pfam" id="PF08662">
    <property type="entry name" value="eIF2A"/>
    <property type="match status" value="1"/>
</dbReference>
<keyword evidence="1" id="KW-0963">Cytoplasm</keyword>
<name>A0A6L2N7X0_TANCI</name>
<proteinExistence type="predicted"/>
<organism evidence="6">
    <name type="scientific">Tanacetum cinerariifolium</name>
    <name type="common">Dalmatian daisy</name>
    <name type="synonym">Chrysanthemum cinerariifolium</name>
    <dbReference type="NCBI Taxonomy" id="118510"/>
    <lineage>
        <taxon>Eukaryota</taxon>
        <taxon>Viridiplantae</taxon>
        <taxon>Streptophyta</taxon>
        <taxon>Embryophyta</taxon>
        <taxon>Tracheophyta</taxon>
        <taxon>Spermatophyta</taxon>
        <taxon>Magnoliopsida</taxon>
        <taxon>eudicotyledons</taxon>
        <taxon>Gunneridae</taxon>
        <taxon>Pentapetalae</taxon>
        <taxon>asterids</taxon>
        <taxon>campanulids</taxon>
        <taxon>Asterales</taxon>
        <taxon>Asteraceae</taxon>
        <taxon>Asteroideae</taxon>
        <taxon>Anthemideae</taxon>
        <taxon>Anthemidinae</taxon>
        <taxon>Tanacetum</taxon>
    </lineage>
</organism>
<evidence type="ECO:0000256" key="4">
    <source>
        <dbReference type="ARBA" id="ARBA00022917"/>
    </source>
</evidence>
<dbReference type="PANTHER" id="PTHR14068:SF0">
    <property type="entry name" value="EUKARYOTIC TRANSLATION INITIATION FACTOR 3 SUBUNIT B"/>
    <property type="match status" value="1"/>
</dbReference>
<comment type="caution">
    <text evidence="6">The sequence shown here is derived from an EMBL/GenBank/DDBJ whole genome shotgun (WGS) entry which is preliminary data.</text>
</comment>
<evidence type="ECO:0000256" key="3">
    <source>
        <dbReference type="ARBA" id="ARBA00022884"/>
    </source>
</evidence>
<accession>A0A6L2N7X0</accession>
<dbReference type="PANTHER" id="PTHR14068">
    <property type="entry name" value="EUKARYOTIC TRANSLATION INITIATION FACTOR 3 EIF3 -RELATED"/>
    <property type="match status" value="1"/>
</dbReference>
<dbReference type="GO" id="GO:0005852">
    <property type="term" value="C:eukaryotic translation initiation factor 3 complex"/>
    <property type="evidence" value="ECO:0007669"/>
    <property type="project" value="InterPro"/>
</dbReference>
<gene>
    <name evidence="6" type="ORF">Tci_054271</name>
</gene>
<keyword evidence="4" id="KW-0648">Protein biosynthesis</keyword>
<dbReference type="GO" id="GO:0003723">
    <property type="term" value="F:RNA binding"/>
    <property type="evidence" value="ECO:0007669"/>
    <property type="project" value="UniProtKB-KW"/>
</dbReference>
<evidence type="ECO:0000256" key="1">
    <source>
        <dbReference type="ARBA" id="ARBA00022490"/>
    </source>
</evidence>
<dbReference type="InterPro" id="IPR011400">
    <property type="entry name" value="EIF3B"/>
</dbReference>
<keyword evidence="3" id="KW-0694">RNA-binding</keyword>
<keyword evidence="2 6" id="KW-0396">Initiation factor</keyword>
<feature type="domain" description="Translation initiation factor beta propellor-like" evidence="5">
    <location>
        <begin position="95"/>
        <end position="165"/>
    </location>
</feature>
<reference evidence="6" key="1">
    <citation type="journal article" date="2019" name="Sci. Rep.">
        <title>Draft genome of Tanacetum cinerariifolium, the natural source of mosquito coil.</title>
        <authorList>
            <person name="Yamashiro T."/>
            <person name="Shiraishi A."/>
            <person name="Satake H."/>
            <person name="Nakayama K."/>
        </authorList>
    </citation>
    <scope>NUCLEOTIDE SEQUENCE</scope>
</reference>
<evidence type="ECO:0000256" key="2">
    <source>
        <dbReference type="ARBA" id="ARBA00022540"/>
    </source>
</evidence>
<dbReference type="GO" id="GO:0031369">
    <property type="term" value="F:translation initiation factor binding"/>
    <property type="evidence" value="ECO:0007669"/>
    <property type="project" value="InterPro"/>
</dbReference>